<dbReference type="Proteomes" id="UP000621447">
    <property type="component" value="Unassembled WGS sequence"/>
</dbReference>
<dbReference type="RefSeq" id="WP_174192788.1">
    <property type="nucleotide sequence ID" value="NZ_JABULH010000002.1"/>
</dbReference>
<dbReference type="InterPro" id="IPR036188">
    <property type="entry name" value="FAD/NAD-bd_sf"/>
</dbReference>
<evidence type="ECO:0000313" key="2">
    <source>
        <dbReference type="Proteomes" id="UP000621447"/>
    </source>
</evidence>
<dbReference type="PANTHER" id="PTHR43747:SF4">
    <property type="entry name" value="FLAVIN-DEPENDENT TRYPTOPHAN HALOGENASE"/>
    <property type="match status" value="1"/>
</dbReference>
<name>A0ABX2JDP2_9SPHN</name>
<comment type="caution">
    <text evidence="1">The sequence shown here is derived from an EMBL/GenBank/DDBJ whole genome shotgun (WGS) entry which is preliminary data.</text>
</comment>
<protein>
    <submittedName>
        <fullName evidence="1">Tryptophan 7-halogenase</fullName>
    </submittedName>
</protein>
<organism evidence="1 2">
    <name type="scientific">Sphingomonas hominis</name>
    <dbReference type="NCBI Taxonomy" id="2741495"/>
    <lineage>
        <taxon>Bacteria</taxon>
        <taxon>Pseudomonadati</taxon>
        <taxon>Pseudomonadota</taxon>
        <taxon>Alphaproteobacteria</taxon>
        <taxon>Sphingomonadales</taxon>
        <taxon>Sphingomonadaceae</taxon>
        <taxon>Sphingomonas</taxon>
    </lineage>
</organism>
<dbReference type="SUPFAM" id="SSF51905">
    <property type="entry name" value="FAD/NAD(P)-binding domain"/>
    <property type="match status" value="1"/>
</dbReference>
<dbReference type="InterPro" id="IPR006905">
    <property type="entry name" value="Flavin_halogenase"/>
</dbReference>
<sequence>MSDARIRTVAVVGHGIAAWSTAAALKKRVPGLAVALVPIAAFRPGFVDLTGAAAPSIGDFHRDIGLAETDVVVRTGAAFRLGTRFTGWSGDGSDYVHAYGPAGQPIERVSFAPLWMRDGGDAPFDAFSPGAALARAGRFVPAGGAVPGGYAHGLHLDPPTYARFIESYARHLGVVVTAAPFVEALVAERRVSRLRLADASELTADLYVDATNAAGALIGALDGAWQDWSRWLPCDHVVLNRARPDADLAPVDEVTTLPTGWRATADLPTHRQTIDVQAGRGADASGTNVTFRNGRRPHAWIGNVVAVGEAHSVIEPLEAAPLHLLHAQIDRLVATLPDRSFAAVELAHYNRVTNEEADRLRDFVIMHYATSDRPEPFWRAVREVPPPDLLAETLALFRERGRLPIRDGESFDRDSWHAVLFGQGVQPRRVDVLAHAVDPTQARAAMDAFRRRLAAAVATAPLHRDYLAGLRIGA</sequence>
<gene>
    <name evidence="1" type="ORF">HRV97_05200</name>
</gene>
<reference evidence="1 2" key="1">
    <citation type="submission" date="2020-06" db="EMBL/GenBank/DDBJ databases">
        <title>Sphingomonas hominis sp. nov., a member of the Sphingomonas, isolated from the hair of a 22-year-old girl.</title>
        <authorList>
            <person name="Zhang D.-F."/>
            <person name="Cui X.-W."/>
        </authorList>
    </citation>
    <scope>NUCLEOTIDE SEQUENCE [LARGE SCALE GENOMIC DNA]</scope>
    <source>
        <strain evidence="1 2">HHU CXW</strain>
    </source>
</reference>
<dbReference type="EMBL" id="JABULH010000002">
    <property type="protein sequence ID" value="NTS64548.1"/>
    <property type="molecule type" value="Genomic_DNA"/>
</dbReference>
<dbReference type="PANTHER" id="PTHR43747">
    <property type="entry name" value="FAD-BINDING PROTEIN"/>
    <property type="match status" value="1"/>
</dbReference>
<dbReference type="InterPro" id="IPR050816">
    <property type="entry name" value="Flavin-dep_Halogenase_NPB"/>
</dbReference>
<accession>A0ABX2JDP2</accession>
<dbReference type="Gene3D" id="3.50.50.60">
    <property type="entry name" value="FAD/NAD(P)-binding domain"/>
    <property type="match status" value="1"/>
</dbReference>
<keyword evidence="2" id="KW-1185">Reference proteome</keyword>
<dbReference type="Pfam" id="PF04820">
    <property type="entry name" value="Trp_halogenase"/>
    <property type="match status" value="2"/>
</dbReference>
<evidence type="ECO:0000313" key="1">
    <source>
        <dbReference type="EMBL" id="NTS64548.1"/>
    </source>
</evidence>
<proteinExistence type="predicted"/>